<reference evidence="1" key="1">
    <citation type="submission" date="2022-06" db="EMBL/GenBank/DDBJ databases">
        <title>Investigating genetic diversity within the most abundant and prevalent non-pathogenic leaf-associated bacterial species interacting with Arabidopsis thaliana in natural habitats.</title>
        <authorList>
            <person name="Ramirez-Sanchez D."/>
            <person name="Gibelin-Viala C."/>
            <person name="Mayjonade B."/>
            <person name="Duflos R."/>
            <person name="Belmonte E."/>
            <person name="Pailler V."/>
            <person name="Bartoli C."/>
            <person name="Carrere S."/>
            <person name="Vailleau F."/>
            <person name="Roux F."/>
        </authorList>
    </citation>
    <scope>NUCLEOTIDE SEQUENCE</scope>
    <source>
        <strain evidence="1">OTU6ESPEB1</strain>
    </source>
</reference>
<name>A0ABY5CH45_9PSED</name>
<dbReference type="InterPro" id="IPR022541">
    <property type="entry name" value="YhfG"/>
</dbReference>
<sequence>MQKLSLETKKIWFARHRKANFAASLRLEGFVPSACEGEIKLPTREAALKAILQLAET</sequence>
<dbReference type="RefSeq" id="WP_252885532.1">
    <property type="nucleotide sequence ID" value="NZ_CP099599.1"/>
</dbReference>
<protein>
    <submittedName>
        <fullName evidence="1">YhfG family protein</fullName>
    </submittedName>
</protein>
<dbReference type="Pfam" id="PF10832">
    <property type="entry name" value="YhfG"/>
    <property type="match status" value="1"/>
</dbReference>
<dbReference type="EMBL" id="CP099599">
    <property type="protein sequence ID" value="UST86423.1"/>
    <property type="molecule type" value="Genomic_DNA"/>
</dbReference>
<proteinExistence type="predicted"/>
<organism evidence="1 2">
    <name type="scientific">Pseudomonas siliginis</name>
    <dbReference type="NCBI Taxonomy" id="2842346"/>
    <lineage>
        <taxon>Bacteria</taxon>
        <taxon>Pseudomonadati</taxon>
        <taxon>Pseudomonadota</taxon>
        <taxon>Gammaproteobacteria</taxon>
        <taxon>Pseudomonadales</taxon>
        <taxon>Pseudomonadaceae</taxon>
        <taxon>Pseudomonas</taxon>
    </lineage>
</organism>
<gene>
    <name evidence="1" type="ORF">NF677_07005</name>
</gene>
<dbReference type="Proteomes" id="UP001056851">
    <property type="component" value="Chromosome"/>
</dbReference>
<keyword evidence="2" id="KW-1185">Reference proteome</keyword>
<evidence type="ECO:0000313" key="1">
    <source>
        <dbReference type="EMBL" id="UST86423.1"/>
    </source>
</evidence>
<evidence type="ECO:0000313" key="2">
    <source>
        <dbReference type="Proteomes" id="UP001056851"/>
    </source>
</evidence>
<accession>A0ABY5CH45</accession>